<gene>
    <name evidence="2" type="ORF">HELGO_WM4723</name>
</gene>
<feature type="domain" description="AAA+ ATPase" evidence="1">
    <location>
        <begin position="35"/>
        <end position="153"/>
    </location>
</feature>
<sequence length="401" mass="46130">MKNKLKNAKRLSLLKQNQNILKYHRYLYDEVFNSTSKTIGVYGSRGVGKTTMLLQILKASTISATNKLYISCDHPMFKGVSLFDFVDEFVKRGGEFIVIDEIHEADNFQAELKSVYDFLEVKVLFSGSSAIEITNPDFARRYSMYKMPILSFREYLEMTQNIKLKAYSLEVLLENHESIVYEINDTLVDKKILKLYDEFIDVGVYPFYFEDKLKYIDRIHETINTVLFKDLGRLFSIKPDKIDTLKKLLLTICVSEPLELSIDKLAATVGITKVTLYKYIKYLGKAELVNHIAHDAKRFKAIRKSDKLYLANTNLFSALCMESEIGTIRETYFVSMVASGHTLSYVDKGDFLVNGKYTFEVGGKNKSFNQIKEIPHSFLALDDIEVGIDAKVPLWLFGFLY</sequence>
<dbReference type="InterPro" id="IPR003593">
    <property type="entry name" value="AAA+_ATPase"/>
</dbReference>
<dbReference type="SMART" id="SM00382">
    <property type="entry name" value="AAA"/>
    <property type="match status" value="1"/>
</dbReference>
<accession>A0A6S6TMH1</accession>
<protein>
    <recommendedName>
        <fullName evidence="1">AAA+ ATPase domain-containing protein</fullName>
    </recommendedName>
</protein>
<dbReference type="InterPro" id="IPR027417">
    <property type="entry name" value="P-loop_NTPase"/>
</dbReference>
<evidence type="ECO:0000313" key="2">
    <source>
        <dbReference type="EMBL" id="CAA6816963.1"/>
    </source>
</evidence>
<dbReference type="PANTHER" id="PTHR42990:SF1">
    <property type="entry name" value="AAA+ ATPASE DOMAIN-CONTAINING PROTEIN"/>
    <property type="match status" value="1"/>
</dbReference>
<reference evidence="2" key="1">
    <citation type="submission" date="2020-01" db="EMBL/GenBank/DDBJ databases">
        <authorList>
            <person name="Meier V. D."/>
            <person name="Meier V D."/>
        </authorList>
    </citation>
    <scope>NUCLEOTIDE SEQUENCE</scope>
    <source>
        <strain evidence="2">HLG_WM_MAG_05</strain>
    </source>
</reference>
<dbReference type="AlphaFoldDB" id="A0A6S6TMH1"/>
<dbReference type="SUPFAM" id="SSF52540">
    <property type="entry name" value="P-loop containing nucleoside triphosphate hydrolases"/>
    <property type="match status" value="1"/>
</dbReference>
<name>A0A6S6TMH1_9BACT</name>
<evidence type="ECO:0000259" key="1">
    <source>
        <dbReference type="SMART" id="SM00382"/>
    </source>
</evidence>
<dbReference type="PANTHER" id="PTHR42990">
    <property type="entry name" value="ATPASE"/>
    <property type="match status" value="1"/>
</dbReference>
<dbReference type="InterPro" id="IPR041682">
    <property type="entry name" value="AAA_14"/>
</dbReference>
<proteinExistence type="predicted"/>
<dbReference type="EMBL" id="CACVAU010000050">
    <property type="protein sequence ID" value="CAA6816963.1"/>
    <property type="molecule type" value="Genomic_DNA"/>
</dbReference>
<organism evidence="2">
    <name type="scientific">uncultured Sulfurovum sp</name>
    <dbReference type="NCBI Taxonomy" id="269237"/>
    <lineage>
        <taxon>Bacteria</taxon>
        <taxon>Pseudomonadati</taxon>
        <taxon>Campylobacterota</taxon>
        <taxon>Epsilonproteobacteria</taxon>
        <taxon>Campylobacterales</taxon>
        <taxon>Sulfurovaceae</taxon>
        <taxon>Sulfurovum</taxon>
        <taxon>environmental samples</taxon>
    </lineage>
</organism>
<dbReference type="Pfam" id="PF13173">
    <property type="entry name" value="AAA_14"/>
    <property type="match status" value="1"/>
</dbReference>